<comment type="pathway">
    <text evidence="1">Lipid metabolism.</text>
</comment>
<organism evidence="5 6">
    <name type="scientific">Rhodoferax aquaticus</name>
    <dbReference type="NCBI Taxonomy" id="2527691"/>
    <lineage>
        <taxon>Bacteria</taxon>
        <taxon>Pseudomonadati</taxon>
        <taxon>Pseudomonadota</taxon>
        <taxon>Betaproteobacteria</taxon>
        <taxon>Burkholderiales</taxon>
        <taxon>Comamonadaceae</taxon>
        <taxon>Rhodoferax</taxon>
    </lineage>
</organism>
<name>A0A515ENS2_9BURK</name>
<dbReference type="GO" id="GO:0003841">
    <property type="term" value="F:1-acylglycerol-3-phosphate O-acyltransferase activity"/>
    <property type="evidence" value="ECO:0007669"/>
    <property type="project" value="TreeGrafter"/>
</dbReference>
<evidence type="ECO:0000259" key="4">
    <source>
        <dbReference type="SMART" id="SM00563"/>
    </source>
</evidence>
<proteinExistence type="predicted"/>
<dbReference type="KEGG" id="rhg:EXZ61_08960"/>
<evidence type="ECO:0000256" key="3">
    <source>
        <dbReference type="ARBA" id="ARBA00023315"/>
    </source>
</evidence>
<evidence type="ECO:0000313" key="6">
    <source>
        <dbReference type="Proteomes" id="UP000317365"/>
    </source>
</evidence>
<keyword evidence="3" id="KW-0012">Acyltransferase</keyword>
<evidence type="ECO:0000256" key="1">
    <source>
        <dbReference type="ARBA" id="ARBA00005189"/>
    </source>
</evidence>
<sequence length="205" mass="22358">MGNAHQPAGKGSALARWLLGLFGWQVRFNGLPALQGVIIIYPHTSNWDFVVLILAKWAVGLDVSFWGKDSLFKIPLFGYWLRWIGGVPVVRNAPQGVVGQAVGSLSQARAEQRLFWLGLSPEGTRKLTAGWRSGFYRTAVVAQVPLGFVSLDYGQRVVDASQFVDLSGDETADFARIRHVFAHVKGLHPQLAAPIEPLPGRSAGT</sequence>
<keyword evidence="2" id="KW-0808">Transferase</keyword>
<gene>
    <name evidence="5" type="ORF">EXZ61_08960</name>
</gene>
<dbReference type="EMBL" id="CP036282">
    <property type="protein sequence ID" value="QDL54285.1"/>
    <property type="molecule type" value="Genomic_DNA"/>
</dbReference>
<protein>
    <recommendedName>
        <fullName evidence="4">Phospholipid/glycerol acyltransferase domain-containing protein</fullName>
    </recommendedName>
</protein>
<dbReference type="SMART" id="SM00563">
    <property type="entry name" value="PlsC"/>
    <property type="match status" value="1"/>
</dbReference>
<dbReference type="Pfam" id="PF01553">
    <property type="entry name" value="Acyltransferase"/>
    <property type="match status" value="1"/>
</dbReference>
<dbReference type="InterPro" id="IPR002123">
    <property type="entry name" value="Plipid/glycerol_acylTrfase"/>
</dbReference>
<accession>A0A515ENS2</accession>
<dbReference type="SUPFAM" id="SSF69593">
    <property type="entry name" value="Glycerol-3-phosphate (1)-acyltransferase"/>
    <property type="match status" value="1"/>
</dbReference>
<dbReference type="PANTHER" id="PTHR10434:SF9">
    <property type="entry name" value="PHOSPHOLIPID_GLYCEROL ACYLTRANSFERASE DOMAIN-CONTAINING PROTEIN"/>
    <property type="match status" value="1"/>
</dbReference>
<dbReference type="PANTHER" id="PTHR10434">
    <property type="entry name" value="1-ACYL-SN-GLYCEROL-3-PHOSPHATE ACYLTRANSFERASE"/>
    <property type="match status" value="1"/>
</dbReference>
<reference evidence="6" key="2">
    <citation type="journal article" date="2020" name="Int. J. Syst. Evol. Microbiol.">
        <title>Genomic insights into a novel species Rhodoferax aquaticus sp. nov., isolated from freshwater.</title>
        <authorList>
            <person name="Li T."/>
            <person name="Zhuo Y."/>
            <person name="Jin C.Z."/>
            <person name="Wu X."/>
            <person name="Ko S.R."/>
            <person name="Jin F.J."/>
            <person name="Ahn C.Y."/>
            <person name="Oh H.M."/>
            <person name="Lee H.G."/>
            <person name="Jin L."/>
        </authorList>
    </citation>
    <scope>NUCLEOTIDE SEQUENCE [LARGE SCALE GENOMIC DNA]</scope>
    <source>
        <strain evidence="6">Gr-4</strain>
    </source>
</reference>
<evidence type="ECO:0000313" key="5">
    <source>
        <dbReference type="EMBL" id="QDL54285.1"/>
    </source>
</evidence>
<dbReference type="GO" id="GO:0006654">
    <property type="term" value="P:phosphatidic acid biosynthetic process"/>
    <property type="evidence" value="ECO:0007669"/>
    <property type="project" value="TreeGrafter"/>
</dbReference>
<evidence type="ECO:0000256" key="2">
    <source>
        <dbReference type="ARBA" id="ARBA00022679"/>
    </source>
</evidence>
<feature type="domain" description="Phospholipid/glycerol acyltransferase" evidence="4">
    <location>
        <begin position="37"/>
        <end position="154"/>
    </location>
</feature>
<keyword evidence="6" id="KW-1185">Reference proteome</keyword>
<dbReference type="Proteomes" id="UP000317365">
    <property type="component" value="Chromosome"/>
</dbReference>
<reference evidence="6" key="1">
    <citation type="submission" date="2019-02" db="EMBL/GenBank/DDBJ databases">
        <title>Complete genome sequence of Rhodoferax sp. Gr-4.</title>
        <authorList>
            <person name="Jin L."/>
        </authorList>
    </citation>
    <scope>NUCLEOTIDE SEQUENCE [LARGE SCALE GENOMIC DNA]</scope>
    <source>
        <strain evidence="6">Gr-4</strain>
    </source>
</reference>
<dbReference type="AlphaFoldDB" id="A0A515ENS2"/>